<reference evidence="1 2" key="1">
    <citation type="submission" date="2013-10" db="EMBL/GenBank/DDBJ databases">
        <title>The Genome Sequence of Helicobacter canis NCTC 12740.</title>
        <authorList>
            <consortium name="The Broad Institute Genomics Platform"/>
            <person name="Earl A."/>
            <person name="Fox J.G."/>
            <person name="Shen Z."/>
            <person name="Young S.K."/>
            <person name="Zeng Q."/>
            <person name="Gargeya S."/>
            <person name="Fitzgerald M."/>
            <person name="Abouelleil A."/>
            <person name="Alvarado L."/>
            <person name="Chapman S.B."/>
            <person name="Gainer-Dewar J."/>
            <person name="Goldberg J."/>
            <person name="Griggs A."/>
            <person name="Gujja S."/>
            <person name="Hansen M."/>
            <person name="Howarth C."/>
            <person name="Imamovic A."/>
            <person name="Ireland A."/>
            <person name="Larimer J."/>
            <person name="McCowan C."/>
            <person name="Murphy C."/>
            <person name="Pearson M."/>
            <person name="Poon T.W."/>
            <person name="Priest M."/>
            <person name="Roberts A."/>
            <person name="Saif S."/>
            <person name="Shea T."/>
            <person name="Sykes S."/>
            <person name="Wortman J."/>
            <person name="Nusbaum C."/>
            <person name="Birren B."/>
        </authorList>
    </citation>
    <scope>NUCLEOTIDE SEQUENCE [LARGE SCALE GENOMIC DNA]</scope>
    <source>
        <strain evidence="1 2">NCTC 12740</strain>
    </source>
</reference>
<organism evidence="1 2">
    <name type="scientific">Helicobacter canis NCTC 12740</name>
    <dbReference type="NCBI Taxonomy" id="1357399"/>
    <lineage>
        <taxon>Bacteria</taxon>
        <taxon>Pseudomonadati</taxon>
        <taxon>Campylobacterota</taxon>
        <taxon>Epsilonproteobacteria</taxon>
        <taxon>Campylobacterales</taxon>
        <taxon>Helicobacteraceae</taxon>
        <taxon>Helicobacter</taxon>
    </lineage>
</organism>
<comment type="caution">
    <text evidence="1">The sequence shown here is derived from an EMBL/GenBank/DDBJ whole genome shotgun (WGS) entry which is preliminary data.</text>
</comment>
<evidence type="ECO:0000313" key="1">
    <source>
        <dbReference type="EMBL" id="ETD26337.1"/>
    </source>
</evidence>
<protein>
    <submittedName>
        <fullName evidence="1">Uncharacterized protein</fullName>
    </submittedName>
</protein>
<dbReference type="HOGENOM" id="CLU_3161636_0_0_7"/>
<proteinExistence type="predicted"/>
<name>V8CGW0_9HELI</name>
<dbReference type="AlphaFoldDB" id="V8CGW0"/>
<dbReference type="EMBL" id="AZJJ01000004">
    <property type="protein sequence ID" value="ETD26337.1"/>
    <property type="molecule type" value="Genomic_DNA"/>
</dbReference>
<keyword evidence="2" id="KW-1185">Reference proteome</keyword>
<evidence type="ECO:0000313" key="2">
    <source>
        <dbReference type="Proteomes" id="UP000018688"/>
    </source>
</evidence>
<dbReference type="Proteomes" id="UP000018688">
    <property type="component" value="Unassembled WGS sequence"/>
</dbReference>
<dbReference type="PATRIC" id="fig|1357399.3.peg.1434"/>
<accession>V8CGW0</accession>
<sequence length="47" mass="5072">KSGLCERVQGRILGVCNRSAREAIADLSRKAKSPKKVESLLKVAYAA</sequence>
<feature type="non-terminal residue" evidence="1">
    <location>
        <position position="1"/>
    </location>
</feature>
<gene>
    <name evidence="1" type="ORF">HMPREF2087_01370</name>
</gene>